<name>X1QWN1_9ZZZZ</name>
<dbReference type="EMBL" id="BARW01003972">
    <property type="protein sequence ID" value="GAI59216.1"/>
    <property type="molecule type" value="Genomic_DNA"/>
</dbReference>
<dbReference type="AlphaFoldDB" id="X1QWN1"/>
<evidence type="ECO:0008006" key="2">
    <source>
        <dbReference type="Google" id="ProtNLM"/>
    </source>
</evidence>
<comment type="caution">
    <text evidence="1">The sequence shown here is derived from an EMBL/GenBank/DDBJ whole genome shotgun (WGS) entry which is preliminary data.</text>
</comment>
<organism evidence="1">
    <name type="scientific">marine sediment metagenome</name>
    <dbReference type="NCBI Taxonomy" id="412755"/>
    <lineage>
        <taxon>unclassified sequences</taxon>
        <taxon>metagenomes</taxon>
        <taxon>ecological metagenomes</taxon>
    </lineage>
</organism>
<reference evidence="1" key="1">
    <citation type="journal article" date="2014" name="Front. Microbiol.">
        <title>High frequency of phylogenetically diverse reductive dehalogenase-homologous genes in deep subseafloor sedimentary metagenomes.</title>
        <authorList>
            <person name="Kawai M."/>
            <person name="Futagami T."/>
            <person name="Toyoda A."/>
            <person name="Takaki Y."/>
            <person name="Nishi S."/>
            <person name="Hori S."/>
            <person name="Arai W."/>
            <person name="Tsubouchi T."/>
            <person name="Morono Y."/>
            <person name="Uchiyama I."/>
            <person name="Ito T."/>
            <person name="Fujiyama A."/>
            <person name="Inagaki F."/>
            <person name="Takami H."/>
        </authorList>
    </citation>
    <scope>NUCLEOTIDE SEQUENCE</scope>
    <source>
        <strain evidence="1">Expedition CK06-06</strain>
    </source>
</reference>
<protein>
    <recommendedName>
        <fullName evidence="2">ParB/Sulfiredoxin domain-containing protein</fullName>
    </recommendedName>
</protein>
<gene>
    <name evidence="1" type="ORF">S12H4_09673</name>
</gene>
<evidence type="ECO:0000313" key="1">
    <source>
        <dbReference type="EMBL" id="GAI59216.1"/>
    </source>
</evidence>
<sequence>MKTEVETIDRETAERYLNLERGNNRPFSPSHLADLIGRQQRGEWVTNGDTIRFDATGQLRDGVHRLRMVKATGISIEVIVARDIAPEAFITMDVGKKRSQLLPN</sequence>
<accession>X1QWN1</accession>
<proteinExistence type="predicted"/>